<dbReference type="KEGG" id="gaw:V144x_54100"/>
<dbReference type="AlphaFoldDB" id="A0A517W3Q9"/>
<dbReference type="PROSITE" id="PS50104">
    <property type="entry name" value="TIR"/>
    <property type="match status" value="1"/>
</dbReference>
<dbReference type="Proteomes" id="UP000318704">
    <property type="component" value="Chromosome"/>
</dbReference>
<evidence type="ECO:0000313" key="2">
    <source>
        <dbReference type="EMBL" id="QDT99896.1"/>
    </source>
</evidence>
<evidence type="ECO:0000259" key="1">
    <source>
        <dbReference type="PROSITE" id="PS50104"/>
    </source>
</evidence>
<dbReference type="InterPro" id="IPR035897">
    <property type="entry name" value="Toll_tir_struct_dom_sf"/>
</dbReference>
<evidence type="ECO:0000313" key="3">
    <source>
        <dbReference type="Proteomes" id="UP000318704"/>
    </source>
</evidence>
<dbReference type="InterPro" id="IPR051082">
    <property type="entry name" value="Pentapeptide-BTB/POZ_domain"/>
</dbReference>
<sequence length="481" mass="53702">MANPVHVKIVKKGAEAIRIWRNVNPDSKRIYSKTILDLSEADLSEINLSKANLSKANLSEANLSEANLSEANLSEANLSRANLSRADLSQANLSKADLNWASLERTVLFDVDLSQACLIKSNLKVANTRGLNFDQACMSGINLSGADLRKANLTRAYLRGAKLMNANLEGANLFMADLNQADLSQAKLMDANFKFANVSYANLSGAFLKNADFSNANLKKANLNGANFNYANLSEANLIETNLSETNLNNAQLFYSTFTRVDLSLTIGLDSVKHYGPSSLGIDTLMKSKGKIPEIFLRGCGITDDFISYIPSHFAKSAIEFYSCFISYSHKDKSFARRLNDALQGRGIRCWLDDHQILPGDNIYERVDHGIRVWDKVLLCASKHSLTSGWVDDELKHAFAKEKQLFKERGHEVLSLIPLNLDSHLFSEWKHPKRNQIHERLAADFIGWKSDNAKFEEQFERVVKALQTKDSGREPDPIPKL</sequence>
<accession>A0A517W3Q9</accession>
<dbReference type="PANTHER" id="PTHR14136:SF17">
    <property type="entry name" value="BTB_POZ DOMAIN-CONTAINING PROTEIN KCTD9"/>
    <property type="match status" value="1"/>
</dbReference>
<gene>
    <name evidence="2" type="primary">pipB2_3</name>
    <name evidence="2" type="ORF">V144x_54100</name>
</gene>
<reference evidence="2 3" key="1">
    <citation type="submission" date="2019-03" db="EMBL/GenBank/DDBJ databases">
        <title>Deep-cultivation of Planctomycetes and their phenomic and genomic characterization uncovers novel biology.</title>
        <authorList>
            <person name="Wiegand S."/>
            <person name="Jogler M."/>
            <person name="Boedeker C."/>
            <person name="Pinto D."/>
            <person name="Vollmers J."/>
            <person name="Rivas-Marin E."/>
            <person name="Kohn T."/>
            <person name="Peeters S.H."/>
            <person name="Heuer A."/>
            <person name="Rast P."/>
            <person name="Oberbeckmann S."/>
            <person name="Bunk B."/>
            <person name="Jeske O."/>
            <person name="Meyerdierks A."/>
            <person name="Storesund J.E."/>
            <person name="Kallscheuer N."/>
            <person name="Luecker S."/>
            <person name="Lage O.M."/>
            <person name="Pohl T."/>
            <person name="Merkel B.J."/>
            <person name="Hornburger P."/>
            <person name="Mueller R.-W."/>
            <person name="Bruemmer F."/>
            <person name="Labrenz M."/>
            <person name="Spormann A.M."/>
            <person name="Op den Camp H."/>
            <person name="Overmann J."/>
            <person name="Amann R."/>
            <person name="Jetten M.S.M."/>
            <person name="Mascher T."/>
            <person name="Medema M.H."/>
            <person name="Devos D.P."/>
            <person name="Kaster A.-K."/>
            <person name="Ovreas L."/>
            <person name="Rohde M."/>
            <person name="Galperin M.Y."/>
            <person name="Jogler C."/>
        </authorList>
    </citation>
    <scope>NUCLEOTIDE SEQUENCE [LARGE SCALE GENOMIC DNA]</scope>
    <source>
        <strain evidence="2 3">V144</strain>
    </source>
</reference>
<name>A0A517W3Q9_9PLAN</name>
<dbReference type="Gene3D" id="3.40.50.10140">
    <property type="entry name" value="Toll/interleukin-1 receptor homology (TIR) domain"/>
    <property type="match status" value="1"/>
</dbReference>
<proteinExistence type="predicted"/>
<dbReference type="Pfam" id="PF13676">
    <property type="entry name" value="TIR_2"/>
    <property type="match status" value="1"/>
</dbReference>
<feature type="domain" description="TIR" evidence="1">
    <location>
        <begin position="320"/>
        <end position="466"/>
    </location>
</feature>
<dbReference type="SUPFAM" id="SSF141571">
    <property type="entry name" value="Pentapeptide repeat-like"/>
    <property type="match status" value="1"/>
</dbReference>
<dbReference type="EMBL" id="CP037920">
    <property type="protein sequence ID" value="QDT99896.1"/>
    <property type="molecule type" value="Genomic_DNA"/>
</dbReference>
<organism evidence="2 3">
    <name type="scientific">Gimesia aquarii</name>
    <dbReference type="NCBI Taxonomy" id="2527964"/>
    <lineage>
        <taxon>Bacteria</taxon>
        <taxon>Pseudomonadati</taxon>
        <taxon>Planctomycetota</taxon>
        <taxon>Planctomycetia</taxon>
        <taxon>Planctomycetales</taxon>
        <taxon>Planctomycetaceae</taxon>
        <taxon>Gimesia</taxon>
    </lineage>
</organism>
<dbReference type="PANTHER" id="PTHR14136">
    <property type="entry name" value="BTB_POZ DOMAIN-CONTAINING PROTEIN KCTD9"/>
    <property type="match status" value="1"/>
</dbReference>
<dbReference type="Gene3D" id="2.160.20.80">
    <property type="entry name" value="E3 ubiquitin-protein ligase SopA"/>
    <property type="match status" value="2"/>
</dbReference>
<dbReference type="Pfam" id="PF00805">
    <property type="entry name" value="Pentapeptide"/>
    <property type="match status" value="4"/>
</dbReference>
<dbReference type="SUPFAM" id="SSF52200">
    <property type="entry name" value="Toll/Interleukin receptor TIR domain"/>
    <property type="match status" value="1"/>
</dbReference>
<dbReference type="RefSeq" id="WP_144989807.1">
    <property type="nucleotide sequence ID" value="NZ_CP037920.1"/>
</dbReference>
<dbReference type="GO" id="GO:0007165">
    <property type="term" value="P:signal transduction"/>
    <property type="evidence" value="ECO:0007669"/>
    <property type="project" value="InterPro"/>
</dbReference>
<dbReference type="InterPro" id="IPR001646">
    <property type="entry name" value="5peptide_repeat"/>
</dbReference>
<dbReference type="InterPro" id="IPR000157">
    <property type="entry name" value="TIR_dom"/>
</dbReference>
<protein>
    <submittedName>
        <fullName evidence="2">Secreted effector protein pipB2</fullName>
    </submittedName>
</protein>